<accession>A0A9W8MTW4</accession>
<dbReference type="PANTHER" id="PTHR46300">
    <property type="entry name" value="P450, PUTATIVE (EUROFUNG)-RELATED-RELATED"/>
    <property type="match status" value="1"/>
</dbReference>
<dbReference type="InterPro" id="IPR001128">
    <property type="entry name" value="Cyt_P450"/>
</dbReference>
<keyword evidence="7 9" id="KW-0408">Iron</keyword>
<keyword evidence="10" id="KW-1133">Transmembrane helix</keyword>
<evidence type="ECO:0008006" key="13">
    <source>
        <dbReference type="Google" id="ProtNLM"/>
    </source>
</evidence>
<evidence type="ECO:0000256" key="3">
    <source>
        <dbReference type="ARBA" id="ARBA00010617"/>
    </source>
</evidence>
<dbReference type="InterPro" id="IPR002401">
    <property type="entry name" value="Cyt_P450_E_grp-I"/>
</dbReference>
<evidence type="ECO:0000256" key="2">
    <source>
        <dbReference type="ARBA" id="ARBA00005179"/>
    </source>
</evidence>
<dbReference type="Gene3D" id="1.10.630.10">
    <property type="entry name" value="Cytochrome P450"/>
    <property type="match status" value="2"/>
</dbReference>
<keyword evidence="6" id="KW-0560">Oxidoreductase</keyword>
<evidence type="ECO:0000256" key="5">
    <source>
        <dbReference type="ARBA" id="ARBA00022723"/>
    </source>
</evidence>
<comment type="caution">
    <text evidence="11">The sequence shown here is derived from an EMBL/GenBank/DDBJ whole genome shotgun (WGS) entry which is preliminary data.</text>
</comment>
<evidence type="ECO:0000256" key="6">
    <source>
        <dbReference type="ARBA" id="ARBA00023002"/>
    </source>
</evidence>
<keyword evidence="5 9" id="KW-0479">Metal-binding</keyword>
<keyword evidence="10" id="KW-0812">Transmembrane</keyword>
<dbReference type="CDD" id="cd11065">
    <property type="entry name" value="CYP64-like"/>
    <property type="match status" value="1"/>
</dbReference>
<dbReference type="AlphaFoldDB" id="A0A9W8MTW4"/>
<evidence type="ECO:0000256" key="4">
    <source>
        <dbReference type="ARBA" id="ARBA00022617"/>
    </source>
</evidence>
<dbReference type="GO" id="GO:0016705">
    <property type="term" value="F:oxidoreductase activity, acting on paired donors, with incorporation or reduction of molecular oxygen"/>
    <property type="evidence" value="ECO:0007669"/>
    <property type="project" value="InterPro"/>
</dbReference>
<evidence type="ECO:0000256" key="10">
    <source>
        <dbReference type="SAM" id="Phobius"/>
    </source>
</evidence>
<dbReference type="OrthoDB" id="2789670at2759"/>
<gene>
    <name evidence="11" type="ORF">NLJ89_g5139</name>
</gene>
<evidence type="ECO:0000256" key="9">
    <source>
        <dbReference type="PIRSR" id="PIRSR602401-1"/>
    </source>
</evidence>
<evidence type="ECO:0000313" key="12">
    <source>
        <dbReference type="Proteomes" id="UP001148786"/>
    </source>
</evidence>
<dbReference type="Pfam" id="PF00067">
    <property type="entry name" value="p450"/>
    <property type="match status" value="1"/>
</dbReference>
<protein>
    <recommendedName>
        <fullName evidence="13">Cytochrome P450</fullName>
    </recommendedName>
</protein>
<comment type="similarity">
    <text evidence="3">Belongs to the cytochrome P450 family.</text>
</comment>
<comment type="pathway">
    <text evidence="2">Secondary metabolite biosynthesis.</text>
</comment>
<dbReference type="SUPFAM" id="SSF48264">
    <property type="entry name" value="Cytochrome P450"/>
    <property type="match status" value="1"/>
</dbReference>
<keyword evidence="12" id="KW-1185">Reference proteome</keyword>
<evidence type="ECO:0000313" key="11">
    <source>
        <dbReference type="EMBL" id="KAJ3509588.1"/>
    </source>
</evidence>
<dbReference type="InterPro" id="IPR036396">
    <property type="entry name" value="Cyt_P450_sf"/>
</dbReference>
<keyword evidence="8" id="KW-0503">Monooxygenase</keyword>
<evidence type="ECO:0000256" key="7">
    <source>
        <dbReference type="ARBA" id="ARBA00023004"/>
    </source>
</evidence>
<dbReference type="PANTHER" id="PTHR46300:SF7">
    <property type="entry name" value="P450, PUTATIVE (EUROFUNG)-RELATED"/>
    <property type="match status" value="1"/>
</dbReference>
<dbReference type="PRINTS" id="PR00463">
    <property type="entry name" value="EP450I"/>
</dbReference>
<sequence length="423" mass="47371">MLTSEALLNAAALALAFVLVHISWNKFSNKAAPLPPGPRKLPLIGNLFDIPREREWFTFTEWAAKWVETETHKLLKRLLAQPDLLDRHVRRMAASILIRITYGYELQEGQDPLLSLAEDATNALALSTAPTVFMVNIIPALRYVPAWLPGGGYKKIGAKWAQTLDELVSRPYEWVKEQMKLGTANASVISRLLSETEELTPEREHHIKWSAASLYGGGADTTMPSIIALFLAMTLYPDVMRKAQEEIDAVVGQDRLPIFSDRENLPYTNALVLEIARWHTAAPTAVHHCSMEDDIHNGYLIPKGAMIIPNIWYMLHDPKVYPDPLEFRPERFLGPNPEPDPYTVCFGFRRRICPGRVLADASVFLSCATSLAVFNITKLTENGETITPIHEQLTGSISQLKPCKCAIKPRSPQARALIESEIC</sequence>
<dbReference type="GO" id="GO:0020037">
    <property type="term" value="F:heme binding"/>
    <property type="evidence" value="ECO:0007669"/>
    <property type="project" value="InterPro"/>
</dbReference>
<keyword evidence="4 9" id="KW-0349">Heme</keyword>
<name>A0A9W8MTW4_9AGAR</name>
<dbReference type="GO" id="GO:0005506">
    <property type="term" value="F:iron ion binding"/>
    <property type="evidence" value="ECO:0007669"/>
    <property type="project" value="InterPro"/>
</dbReference>
<evidence type="ECO:0000256" key="1">
    <source>
        <dbReference type="ARBA" id="ARBA00001971"/>
    </source>
</evidence>
<feature type="transmembrane region" description="Helical" evidence="10">
    <location>
        <begin position="6"/>
        <end position="24"/>
    </location>
</feature>
<dbReference type="EMBL" id="JANKHO010000465">
    <property type="protein sequence ID" value="KAJ3509588.1"/>
    <property type="molecule type" value="Genomic_DNA"/>
</dbReference>
<comment type="cofactor">
    <cofactor evidence="1 9">
        <name>heme</name>
        <dbReference type="ChEBI" id="CHEBI:30413"/>
    </cofactor>
</comment>
<reference evidence="11" key="1">
    <citation type="submission" date="2022-07" db="EMBL/GenBank/DDBJ databases">
        <title>Genome Sequence of Agrocybe chaxingu.</title>
        <authorList>
            <person name="Buettner E."/>
        </authorList>
    </citation>
    <scope>NUCLEOTIDE SEQUENCE</scope>
    <source>
        <strain evidence="11">MP-N11</strain>
    </source>
</reference>
<dbReference type="Proteomes" id="UP001148786">
    <property type="component" value="Unassembled WGS sequence"/>
</dbReference>
<keyword evidence="10" id="KW-0472">Membrane</keyword>
<feature type="binding site" description="axial binding residue" evidence="9">
    <location>
        <position position="353"/>
    </location>
    <ligand>
        <name>heme</name>
        <dbReference type="ChEBI" id="CHEBI:30413"/>
    </ligand>
    <ligandPart>
        <name>Fe</name>
        <dbReference type="ChEBI" id="CHEBI:18248"/>
    </ligandPart>
</feature>
<dbReference type="InterPro" id="IPR050364">
    <property type="entry name" value="Cytochrome_P450_fung"/>
</dbReference>
<proteinExistence type="inferred from homology"/>
<organism evidence="11 12">
    <name type="scientific">Agrocybe chaxingu</name>
    <dbReference type="NCBI Taxonomy" id="84603"/>
    <lineage>
        <taxon>Eukaryota</taxon>
        <taxon>Fungi</taxon>
        <taxon>Dikarya</taxon>
        <taxon>Basidiomycota</taxon>
        <taxon>Agaricomycotina</taxon>
        <taxon>Agaricomycetes</taxon>
        <taxon>Agaricomycetidae</taxon>
        <taxon>Agaricales</taxon>
        <taxon>Agaricineae</taxon>
        <taxon>Strophariaceae</taxon>
        <taxon>Agrocybe</taxon>
    </lineage>
</organism>
<evidence type="ECO:0000256" key="8">
    <source>
        <dbReference type="ARBA" id="ARBA00023033"/>
    </source>
</evidence>
<dbReference type="GO" id="GO:0004497">
    <property type="term" value="F:monooxygenase activity"/>
    <property type="evidence" value="ECO:0007669"/>
    <property type="project" value="UniProtKB-KW"/>
</dbReference>